<dbReference type="EMBL" id="QTTQ01000009">
    <property type="protein sequence ID" value="REE83295.1"/>
    <property type="molecule type" value="Genomic_DNA"/>
</dbReference>
<sequence length="245" mass="28050">MHKLTYLVLIILLINIKIVAQTVEPSTGVEKNNIQLEFETLFSIEKKESQKNTSWSLPNILVRYGISKNIELQLHTPFTKERCFENNLLTSNVFKFDEVEIGVSLNLWKQHKILPETAIMARVISKTNRFSINKLGNIISLNFSNIISKKISLGYNIGTSTNINKETTGFYILNVTYEPNSNWHYFLENSRNFTFENTESNCLGTGFGHNLNSNITIDFSFSKSLKNNMFYTGAILSWAINTKKS</sequence>
<protein>
    <submittedName>
        <fullName evidence="1">Uncharacterized protein</fullName>
    </submittedName>
</protein>
<evidence type="ECO:0000313" key="1">
    <source>
        <dbReference type="EMBL" id="REE83295.1"/>
    </source>
</evidence>
<organism evidence="1 2">
    <name type="scientific">Lutibacter oceani</name>
    <dbReference type="NCBI Taxonomy" id="1853311"/>
    <lineage>
        <taxon>Bacteria</taxon>
        <taxon>Pseudomonadati</taxon>
        <taxon>Bacteroidota</taxon>
        <taxon>Flavobacteriia</taxon>
        <taxon>Flavobacteriales</taxon>
        <taxon>Flavobacteriaceae</taxon>
        <taxon>Lutibacter</taxon>
    </lineage>
</organism>
<name>A0A3D9S348_9FLAO</name>
<dbReference type="AlphaFoldDB" id="A0A3D9S348"/>
<keyword evidence="2" id="KW-1185">Reference proteome</keyword>
<reference evidence="1 2" key="1">
    <citation type="submission" date="2018-08" db="EMBL/GenBank/DDBJ databases">
        <title>Genomic Encyclopedia of Type Strains, Phase III (KMG-III): the genomes of soil and plant-associated and newly described type strains.</title>
        <authorList>
            <person name="Whitman W."/>
        </authorList>
    </citation>
    <scope>NUCLEOTIDE SEQUENCE [LARGE SCALE GENOMIC DNA]</scope>
    <source>
        <strain evidence="1 2">325-5</strain>
    </source>
</reference>
<comment type="caution">
    <text evidence="1">The sequence shown here is derived from an EMBL/GenBank/DDBJ whole genome shotgun (WGS) entry which is preliminary data.</text>
</comment>
<dbReference type="Proteomes" id="UP000256429">
    <property type="component" value="Unassembled WGS sequence"/>
</dbReference>
<evidence type="ECO:0000313" key="2">
    <source>
        <dbReference type="Proteomes" id="UP000256429"/>
    </source>
</evidence>
<proteinExistence type="predicted"/>
<gene>
    <name evidence="1" type="ORF">BX611_0584</name>
</gene>
<dbReference type="OrthoDB" id="1014491at2"/>
<accession>A0A3D9S348</accession>
<dbReference type="RefSeq" id="WP_115877968.1">
    <property type="nucleotide sequence ID" value="NZ_QTTQ01000009.1"/>
</dbReference>